<dbReference type="EMBL" id="MU032349">
    <property type="protein sequence ID" value="KAF3763146.1"/>
    <property type="molecule type" value="Genomic_DNA"/>
</dbReference>
<accession>A0A9P5CMJ0</accession>
<evidence type="ECO:0000313" key="2">
    <source>
        <dbReference type="Proteomes" id="UP000803844"/>
    </source>
</evidence>
<dbReference type="AlphaFoldDB" id="A0A9P5CMJ0"/>
<feature type="non-terminal residue" evidence="1">
    <location>
        <position position="52"/>
    </location>
</feature>
<protein>
    <submittedName>
        <fullName evidence="1">Uncharacterized protein</fullName>
    </submittedName>
</protein>
<gene>
    <name evidence="1" type="ORF">M406DRAFT_32614</name>
</gene>
<dbReference type="PANTHER" id="PTHR33205:SF1">
    <property type="entry name" value="TRANSMEMBRANE PROTEIN"/>
    <property type="match status" value="1"/>
</dbReference>
<dbReference type="Proteomes" id="UP000803844">
    <property type="component" value="Unassembled WGS sequence"/>
</dbReference>
<keyword evidence="2" id="KW-1185">Reference proteome</keyword>
<dbReference type="OrthoDB" id="2437458at2759"/>
<evidence type="ECO:0000313" key="1">
    <source>
        <dbReference type="EMBL" id="KAF3763146.1"/>
    </source>
</evidence>
<name>A0A9P5CMJ0_CRYP1</name>
<organism evidence="1 2">
    <name type="scientific">Cryphonectria parasitica (strain ATCC 38755 / EP155)</name>
    <dbReference type="NCBI Taxonomy" id="660469"/>
    <lineage>
        <taxon>Eukaryota</taxon>
        <taxon>Fungi</taxon>
        <taxon>Dikarya</taxon>
        <taxon>Ascomycota</taxon>
        <taxon>Pezizomycotina</taxon>
        <taxon>Sordariomycetes</taxon>
        <taxon>Sordariomycetidae</taxon>
        <taxon>Diaporthales</taxon>
        <taxon>Cryphonectriaceae</taxon>
        <taxon>Cryphonectria-Endothia species complex</taxon>
        <taxon>Cryphonectria</taxon>
    </lineage>
</organism>
<dbReference type="PANTHER" id="PTHR33205">
    <property type="entry name" value="TRANSMEMBRANE PROTEIN"/>
    <property type="match status" value="1"/>
</dbReference>
<proteinExistence type="predicted"/>
<reference evidence="1" key="1">
    <citation type="journal article" date="2020" name="Phytopathology">
        <title>Genome sequence of the chestnut blight fungus Cryphonectria parasitica EP155: A fundamental resource for an archetypical invasive plant pathogen.</title>
        <authorList>
            <person name="Crouch J.A."/>
            <person name="Dawe A."/>
            <person name="Aerts A."/>
            <person name="Barry K."/>
            <person name="Churchill A.C.L."/>
            <person name="Grimwood J."/>
            <person name="Hillman B."/>
            <person name="Milgroom M.G."/>
            <person name="Pangilinan J."/>
            <person name="Smith M."/>
            <person name="Salamov A."/>
            <person name="Schmutz J."/>
            <person name="Yadav J."/>
            <person name="Grigoriev I.V."/>
            <person name="Nuss D."/>
        </authorList>
    </citation>
    <scope>NUCLEOTIDE SEQUENCE</scope>
    <source>
        <strain evidence="1">EP155</strain>
    </source>
</reference>
<sequence>MPAGIPAGAMCVQRFDDSLNSAIHITYRISLRSSSMPEPRDPLLKVLIHFFL</sequence>
<comment type="caution">
    <text evidence="1">The sequence shown here is derived from an EMBL/GenBank/DDBJ whole genome shotgun (WGS) entry which is preliminary data.</text>
</comment>
<dbReference type="AntiFam" id="ANF00034">
    <property type="entry name" value="Antisense to 5.8S rRNA"/>
</dbReference>